<keyword evidence="2" id="KW-1185">Reference proteome</keyword>
<dbReference type="RefSeq" id="XP_013327062.1">
    <property type="nucleotide sequence ID" value="XM_013471608.1"/>
</dbReference>
<name>A0A0F4YQS1_RASE3</name>
<organism evidence="1 2">
    <name type="scientific">Rasamsonia emersonii (strain ATCC 16479 / CBS 393.64 / IMI 116815)</name>
    <dbReference type="NCBI Taxonomy" id="1408163"/>
    <lineage>
        <taxon>Eukaryota</taxon>
        <taxon>Fungi</taxon>
        <taxon>Dikarya</taxon>
        <taxon>Ascomycota</taxon>
        <taxon>Pezizomycotina</taxon>
        <taxon>Eurotiomycetes</taxon>
        <taxon>Eurotiomycetidae</taxon>
        <taxon>Eurotiales</taxon>
        <taxon>Trichocomaceae</taxon>
        <taxon>Rasamsonia</taxon>
    </lineage>
</organism>
<gene>
    <name evidence="1" type="ORF">T310_5501</name>
</gene>
<accession>A0A0F4YQS1</accession>
<evidence type="ECO:0000313" key="1">
    <source>
        <dbReference type="EMBL" id="KKA20450.1"/>
    </source>
</evidence>
<protein>
    <submittedName>
        <fullName evidence="1">Uncharacterized protein</fullName>
    </submittedName>
</protein>
<reference evidence="1 2" key="1">
    <citation type="submission" date="2015-04" db="EMBL/GenBank/DDBJ databases">
        <authorList>
            <person name="Heijne W.H."/>
            <person name="Fedorova N.D."/>
            <person name="Nierman W.C."/>
            <person name="Vollebregt A.W."/>
            <person name="Zhao Z."/>
            <person name="Wu L."/>
            <person name="Kumar M."/>
            <person name="Stam H."/>
            <person name="van den Berg M.A."/>
            <person name="Pel H.J."/>
        </authorList>
    </citation>
    <scope>NUCLEOTIDE SEQUENCE [LARGE SCALE GENOMIC DNA]</scope>
    <source>
        <strain evidence="1 2">CBS 393.64</strain>
    </source>
</reference>
<dbReference type="Proteomes" id="UP000053958">
    <property type="component" value="Unassembled WGS sequence"/>
</dbReference>
<dbReference type="AlphaFoldDB" id="A0A0F4YQS1"/>
<proteinExistence type="predicted"/>
<comment type="caution">
    <text evidence="1">The sequence shown here is derived from an EMBL/GenBank/DDBJ whole genome shotgun (WGS) entry which is preliminary data.</text>
</comment>
<dbReference type="EMBL" id="LASV01000256">
    <property type="protein sequence ID" value="KKA20450.1"/>
    <property type="molecule type" value="Genomic_DNA"/>
</dbReference>
<sequence>MYIQRRSIDDTLLRWLCWLAGWLVDTDRFLVSESALSLYKDYNELVPWARVDPPARPDERMGPIAEDDWWTVLDGIMSSLYTQAPLDYSSSVCLQSQEEG</sequence>
<evidence type="ECO:0000313" key="2">
    <source>
        <dbReference type="Proteomes" id="UP000053958"/>
    </source>
</evidence>
<dbReference type="GeneID" id="25317845"/>